<dbReference type="Proteomes" id="UP000054007">
    <property type="component" value="Unassembled WGS sequence"/>
</dbReference>
<organism evidence="6 7">
    <name type="scientific">Cylindrobasidium torrendii FP15055 ss-10</name>
    <dbReference type="NCBI Taxonomy" id="1314674"/>
    <lineage>
        <taxon>Eukaryota</taxon>
        <taxon>Fungi</taxon>
        <taxon>Dikarya</taxon>
        <taxon>Basidiomycota</taxon>
        <taxon>Agaricomycotina</taxon>
        <taxon>Agaricomycetes</taxon>
        <taxon>Agaricomycetidae</taxon>
        <taxon>Agaricales</taxon>
        <taxon>Marasmiineae</taxon>
        <taxon>Physalacriaceae</taxon>
        <taxon>Cylindrobasidium</taxon>
    </lineage>
</organism>
<dbReference type="InterPro" id="IPR004140">
    <property type="entry name" value="Exo70"/>
</dbReference>
<evidence type="ECO:0000256" key="2">
    <source>
        <dbReference type="ARBA" id="ARBA00022448"/>
    </source>
</evidence>
<dbReference type="GO" id="GO:0006887">
    <property type="term" value="P:exocytosis"/>
    <property type="evidence" value="ECO:0007669"/>
    <property type="project" value="UniProtKB-KW"/>
</dbReference>
<sequence>MDDESAEIELATILNSFDTRLLKLEKSILPLYTSTQRLNKRASNIDKALLKIDELASNHEGAAAEESTIIRGPQAGNLEAYKDAMERLNAAFAFQSGSADTARLIETGAKKLAQLYTTLVAESSTSSGVASSFPSPLLVDLVGFLRTLPLPSTHPSHAAAPGIATALKDAARGYADMRGNWARKALEAKTPLFQDSVDPIPAGTEFGQWVEELVIVAEQEQRLLDELNPMPSTQPFSVLLNPLLTLLSNTFENLVGFVKRTLHSHAFMALSAYEYMIALQTRCDSVFAGRSEFKDGLNSLRTVALRSFPEFLADIKLSRDPGGSSLTDFVITTVKYMNRLPEVRSAAGLALVTLGDGNWKMGDGKQVGMPKKDDTSATTSEAVLLDHYIYDVLVTTLTTLNNLSRFPKRAQNPALTSVFVLNNVAYVRSQLLDHELVGKPVQDLILSNWRMAKATYFDGNWGVLVKSLGESGGGKTAVKERAARFYDLLDEVVERHRGLGVLEDDADAREEVADDSVKLVVPNLERFISKHRDREFSRNPQKHIRLSPEDVDAKIRNIYR</sequence>
<protein>
    <recommendedName>
        <fullName evidence="4">Exocyst complex protein EXO70</fullName>
    </recommendedName>
</protein>
<dbReference type="InterPro" id="IPR046364">
    <property type="entry name" value="Exo70_C"/>
</dbReference>
<evidence type="ECO:0000256" key="1">
    <source>
        <dbReference type="ARBA" id="ARBA00006756"/>
    </source>
</evidence>
<dbReference type="InterPro" id="IPR016159">
    <property type="entry name" value="Cullin_repeat-like_dom_sf"/>
</dbReference>
<gene>
    <name evidence="6" type="ORF">CYLTODRAFT_454368</name>
</gene>
<dbReference type="EMBL" id="KN880523">
    <property type="protein sequence ID" value="KIY67553.1"/>
    <property type="molecule type" value="Genomic_DNA"/>
</dbReference>
<accession>A0A0D7BAH6</accession>
<evidence type="ECO:0000256" key="3">
    <source>
        <dbReference type="ARBA" id="ARBA00022483"/>
    </source>
</evidence>
<dbReference type="PANTHER" id="PTHR12542">
    <property type="entry name" value="EXOCYST COMPLEX PROTEIN EXO70"/>
    <property type="match status" value="1"/>
</dbReference>
<keyword evidence="7" id="KW-1185">Reference proteome</keyword>
<dbReference type="SUPFAM" id="SSF74788">
    <property type="entry name" value="Cullin repeat-like"/>
    <property type="match status" value="1"/>
</dbReference>
<dbReference type="GO" id="GO:0015031">
    <property type="term" value="P:protein transport"/>
    <property type="evidence" value="ECO:0007669"/>
    <property type="project" value="UniProtKB-KW"/>
</dbReference>
<keyword evidence="2 4" id="KW-0813">Transport</keyword>
<dbReference type="OrthoDB" id="1922221at2759"/>
<feature type="domain" description="Exocyst complex subunit Exo70 C-terminal" evidence="5">
    <location>
        <begin position="214"/>
        <end position="555"/>
    </location>
</feature>
<dbReference type="GO" id="GO:0005935">
    <property type="term" value="C:cellular bud neck"/>
    <property type="evidence" value="ECO:0007669"/>
    <property type="project" value="UniProtKB-SubCell"/>
</dbReference>
<reference evidence="6 7" key="1">
    <citation type="journal article" date="2015" name="Fungal Genet. Biol.">
        <title>Evolution of novel wood decay mechanisms in Agaricales revealed by the genome sequences of Fistulina hepatica and Cylindrobasidium torrendii.</title>
        <authorList>
            <person name="Floudas D."/>
            <person name="Held B.W."/>
            <person name="Riley R."/>
            <person name="Nagy L.G."/>
            <person name="Koehler G."/>
            <person name="Ransdell A.S."/>
            <person name="Younus H."/>
            <person name="Chow J."/>
            <person name="Chiniquy J."/>
            <person name="Lipzen A."/>
            <person name="Tritt A."/>
            <person name="Sun H."/>
            <person name="Haridas S."/>
            <person name="LaButti K."/>
            <person name="Ohm R.A."/>
            <person name="Kues U."/>
            <person name="Blanchette R.A."/>
            <person name="Grigoriev I.V."/>
            <person name="Minto R.E."/>
            <person name="Hibbett D.S."/>
        </authorList>
    </citation>
    <scope>NUCLEOTIDE SEQUENCE [LARGE SCALE GENOMIC DNA]</scope>
    <source>
        <strain evidence="6 7">FP15055 ss-10</strain>
    </source>
</reference>
<dbReference type="STRING" id="1314674.A0A0D7BAH6"/>
<keyword evidence="3 4" id="KW-0268">Exocytosis</keyword>
<dbReference type="GO" id="GO:0005546">
    <property type="term" value="F:phosphatidylinositol-4,5-bisphosphate binding"/>
    <property type="evidence" value="ECO:0007669"/>
    <property type="project" value="InterPro"/>
</dbReference>
<name>A0A0D7BAH6_9AGAR</name>
<dbReference type="AlphaFoldDB" id="A0A0D7BAH6"/>
<evidence type="ECO:0000259" key="5">
    <source>
        <dbReference type="Pfam" id="PF03081"/>
    </source>
</evidence>
<comment type="function">
    <text evidence="4">Involved in the secretory pathway as part of the exocyst complex which tethers secretory vesicles to the sites of exocytosis. Also plays a role in the assembly of the exocyst.</text>
</comment>
<dbReference type="GO" id="GO:0000145">
    <property type="term" value="C:exocyst"/>
    <property type="evidence" value="ECO:0007669"/>
    <property type="project" value="InterPro"/>
</dbReference>
<evidence type="ECO:0000256" key="4">
    <source>
        <dbReference type="RuleBase" id="RU365026"/>
    </source>
</evidence>
<dbReference type="PANTHER" id="PTHR12542:SF41">
    <property type="entry name" value="EXOCYST COMPLEX COMPONENT 7"/>
    <property type="match status" value="1"/>
</dbReference>
<dbReference type="Pfam" id="PF03081">
    <property type="entry name" value="Exo70_C"/>
    <property type="match status" value="1"/>
</dbReference>
<evidence type="ECO:0000313" key="7">
    <source>
        <dbReference type="Proteomes" id="UP000054007"/>
    </source>
</evidence>
<keyword evidence="4" id="KW-0653">Protein transport</keyword>
<comment type="subcellular location">
    <subcellularLocation>
        <location evidence="4">Bud</location>
    </subcellularLocation>
    <subcellularLocation>
        <location evidence="4">Bud neck</location>
    </subcellularLocation>
</comment>
<proteinExistence type="inferred from homology"/>
<evidence type="ECO:0000313" key="6">
    <source>
        <dbReference type="EMBL" id="KIY67553.1"/>
    </source>
</evidence>
<dbReference type="Gene3D" id="1.20.1280.170">
    <property type="entry name" value="Exocyst complex component Exo70"/>
    <property type="match status" value="1"/>
</dbReference>
<comment type="similarity">
    <text evidence="1 4">Belongs to the EXO70 family.</text>
</comment>